<gene>
    <name evidence="3" type="ORF">VTJ83DRAFT_4495</name>
</gene>
<keyword evidence="2" id="KW-1133">Transmembrane helix</keyword>
<dbReference type="GeneID" id="98125634"/>
<accession>A0ABR4DA28</accession>
<organism evidence="3 4">
    <name type="scientific">Remersonia thermophila</name>
    <dbReference type="NCBI Taxonomy" id="72144"/>
    <lineage>
        <taxon>Eukaryota</taxon>
        <taxon>Fungi</taxon>
        <taxon>Dikarya</taxon>
        <taxon>Ascomycota</taxon>
        <taxon>Pezizomycotina</taxon>
        <taxon>Sordariomycetes</taxon>
        <taxon>Sordariomycetidae</taxon>
        <taxon>Sordariales</taxon>
        <taxon>Sordariales incertae sedis</taxon>
        <taxon>Remersonia</taxon>
    </lineage>
</organism>
<keyword evidence="4" id="KW-1185">Reference proteome</keyword>
<feature type="transmembrane region" description="Helical" evidence="2">
    <location>
        <begin position="197"/>
        <end position="218"/>
    </location>
</feature>
<sequence>MPSLLRLLRRPAAAAGAAETNRRTEFSTTTATGSSTSLDSDITLHKLLAAARHGAETKQAEDGTARRSGANLMSLPPEIHLLIAGYLIYPDALSLKHANQYFYYLVDTGVELKVEWLMERRMLHLECPNDKRCDLGSDLRFCRGSVALLMKRRREHIECESRPGLGCLIYGTRTCTHSRKLKTRFRRWMRSPAGERATIAVLLLSIIPLAIGWVWLLWKMKSSEP</sequence>
<dbReference type="EMBL" id="JAZGUE010000004">
    <property type="protein sequence ID" value="KAL2267218.1"/>
    <property type="molecule type" value="Genomic_DNA"/>
</dbReference>
<evidence type="ECO:0000256" key="2">
    <source>
        <dbReference type="SAM" id="Phobius"/>
    </source>
</evidence>
<dbReference type="RefSeq" id="XP_070865945.1">
    <property type="nucleotide sequence ID" value="XM_071010990.1"/>
</dbReference>
<feature type="region of interest" description="Disordered" evidence="1">
    <location>
        <begin position="16"/>
        <end position="37"/>
    </location>
</feature>
<keyword evidence="2" id="KW-0812">Transmembrane</keyword>
<evidence type="ECO:0000313" key="3">
    <source>
        <dbReference type="EMBL" id="KAL2267218.1"/>
    </source>
</evidence>
<comment type="caution">
    <text evidence="3">The sequence shown here is derived from an EMBL/GenBank/DDBJ whole genome shotgun (WGS) entry which is preliminary data.</text>
</comment>
<name>A0ABR4DA28_9PEZI</name>
<reference evidence="3 4" key="1">
    <citation type="journal article" date="2024" name="Commun. Biol.">
        <title>Comparative genomic analysis of thermophilic fungi reveals convergent evolutionary adaptations and gene losses.</title>
        <authorList>
            <person name="Steindorff A.S."/>
            <person name="Aguilar-Pontes M.V."/>
            <person name="Robinson A.J."/>
            <person name="Andreopoulos B."/>
            <person name="LaButti K."/>
            <person name="Kuo A."/>
            <person name="Mondo S."/>
            <person name="Riley R."/>
            <person name="Otillar R."/>
            <person name="Haridas S."/>
            <person name="Lipzen A."/>
            <person name="Grimwood J."/>
            <person name="Schmutz J."/>
            <person name="Clum A."/>
            <person name="Reid I.D."/>
            <person name="Moisan M.C."/>
            <person name="Butler G."/>
            <person name="Nguyen T.T.M."/>
            <person name="Dewar K."/>
            <person name="Conant G."/>
            <person name="Drula E."/>
            <person name="Henrissat B."/>
            <person name="Hansel C."/>
            <person name="Singer S."/>
            <person name="Hutchinson M.I."/>
            <person name="de Vries R.P."/>
            <person name="Natvig D.O."/>
            <person name="Powell A.J."/>
            <person name="Tsang A."/>
            <person name="Grigoriev I.V."/>
        </authorList>
    </citation>
    <scope>NUCLEOTIDE SEQUENCE [LARGE SCALE GENOMIC DNA]</scope>
    <source>
        <strain evidence="3 4">ATCC 22073</strain>
    </source>
</reference>
<feature type="compositionally biased region" description="Low complexity" evidence="1">
    <location>
        <begin position="27"/>
        <end position="37"/>
    </location>
</feature>
<proteinExistence type="predicted"/>
<evidence type="ECO:0008006" key="5">
    <source>
        <dbReference type="Google" id="ProtNLM"/>
    </source>
</evidence>
<dbReference type="Proteomes" id="UP001600064">
    <property type="component" value="Unassembled WGS sequence"/>
</dbReference>
<evidence type="ECO:0000313" key="4">
    <source>
        <dbReference type="Proteomes" id="UP001600064"/>
    </source>
</evidence>
<evidence type="ECO:0000256" key="1">
    <source>
        <dbReference type="SAM" id="MobiDB-lite"/>
    </source>
</evidence>
<protein>
    <recommendedName>
        <fullName evidence="5">F-box domain-containing protein</fullName>
    </recommendedName>
</protein>
<keyword evidence="2" id="KW-0472">Membrane</keyword>